<gene>
    <name evidence="2" type="ORF">HPG69_018546</name>
</gene>
<feature type="non-terminal residue" evidence="2">
    <location>
        <position position="122"/>
    </location>
</feature>
<reference evidence="2 3" key="1">
    <citation type="journal article" date="2020" name="Mol. Biol. Evol.">
        <title>Interspecific Gene Flow and the Evolution of Specialization in Black and White Rhinoceros.</title>
        <authorList>
            <person name="Moodley Y."/>
            <person name="Westbury M.V."/>
            <person name="Russo I.M."/>
            <person name="Gopalakrishnan S."/>
            <person name="Rakotoarivelo A."/>
            <person name="Olsen R.A."/>
            <person name="Prost S."/>
            <person name="Tunstall T."/>
            <person name="Ryder O.A."/>
            <person name="Dalen L."/>
            <person name="Bruford M.W."/>
        </authorList>
    </citation>
    <scope>NUCLEOTIDE SEQUENCE [LARGE SCALE GENOMIC DNA]</scope>
    <source>
        <strain evidence="2">SBR-YM</strain>
        <tissue evidence="2">Skin</tissue>
    </source>
</reference>
<name>A0A7J7F0B3_DICBM</name>
<comment type="caution">
    <text evidence="2">The sequence shown here is derived from an EMBL/GenBank/DDBJ whole genome shotgun (WGS) entry which is preliminary data.</text>
</comment>
<proteinExistence type="predicted"/>
<accession>A0A7J7F0B3</accession>
<dbReference type="Proteomes" id="UP000551758">
    <property type="component" value="Unassembled WGS sequence"/>
</dbReference>
<dbReference type="AlphaFoldDB" id="A0A7J7F0B3"/>
<sequence>EKLWKYTGIETPLARMTPPQEKQPRVTGHRGQQKLGRWLDAAAAGTRRLGGLLFNLLPSLSFCVEMDRDGRRPLSSLGNITEEPLPEPCSSSGGFSVGPRCWDGCSSVIAGQQLQKTGFPLA</sequence>
<feature type="region of interest" description="Disordered" evidence="1">
    <location>
        <begin position="14"/>
        <end position="34"/>
    </location>
</feature>
<dbReference type="EMBL" id="JACDTQ010001719">
    <property type="protein sequence ID" value="KAF5921146.1"/>
    <property type="molecule type" value="Genomic_DNA"/>
</dbReference>
<keyword evidence="3" id="KW-1185">Reference proteome</keyword>
<organism evidence="2 3">
    <name type="scientific">Diceros bicornis minor</name>
    <name type="common">South-central black rhinoceros</name>
    <dbReference type="NCBI Taxonomy" id="77932"/>
    <lineage>
        <taxon>Eukaryota</taxon>
        <taxon>Metazoa</taxon>
        <taxon>Chordata</taxon>
        <taxon>Craniata</taxon>
        <taxon>Vertebrata</taxon>
        <taxon>Euteleostomi</taxon>
        <taxon>Mammalia</taxon>
        <taxon>Eutheria</taxon>
        <taxon>Laurasiatheria</taxon>
        <taxon>Perissodactyla</taxon>
        <taxon>Rhinocerotidae</taxon>
        <taxon>Diceros</taxon>
    </lineage>
</organism>
<evidence type="ECO:0000313" key="2">
    <source>
        <dbReference type="EMBL" id="KAF5921146.1"/>
    </source>
</evidence>
<protein>
    <submittedName>
        <fullName evidence="2">Uncharacterized protein</fullName>
    </submittedName>
</protein>
<evidence type="ECO:0000256" key="1">
    <source>
        <dbReference type="SAM" id="MobiDB-lite"/>
    </source>
</evidence>
<evidence type="ECO:0000313" key="3">
    <source>
        <dbReference type="Proteomes" id="UP000551758"/>
    </source>
</evidence>